<keyword evidence="2" id="KW-0238">DNA-binding</keyword>
<dbReference type="PRINTS" id="PR00032">
    <property type="entry name" value="HTHARAC"/>
</dbReference>
<gene>
    <name evidence="5" type="ORF">IFO68_13670</name>
</gene>
<dbReference type="RefSeq" id="WP_192016413.1">
    <property type="nucleotide sequence ID" value="NZ_JACYTP010000008.1"/>
</dbReference>
<dbReference type="InterPro" id="IPR020449">
    <property type="entry name" value="Tscrpt_reg_AraC-type_HTH"/>
</dbReference>
<dbReference type="PROSITE" id="PS00041">
    <property type="entry name" value="HTH_ARAC_FAMILY_1"/>
    <property type="match status" value="1"/>
</dbReference>
<evidence type="ECO:0000256" key="3">
    <source>
        <dbReference type="ARBA" id="ARBA00023163"/>
    </source>
</evidence>
<sequence length="334" mass="37792">MSIQPIHNLIVKDTTAGVTQVTPGLHERCAFNPLGWYDITFPDNKGESHFRCFRLAEDVCFTKSTYQSDEPLLSKIDYHSDTTLMVFGLKGKSQLGFHPSKLHTINVGDIWLFNLTGNTFYRYSSAGAPHEMAVLKIPTQRLKKAFCEKDEIFSAIFTMPSAQVAVQQKNQEWIAPLISNPLHNPFDRIKAEGSALELLAHWLVPLAQSVQPSEAPPNPVHNKPIERARHILVSALANPPTLYELAKEVGMSHTRLNRDFKKTYGKTVFCWLRSYRLDLAKTYLKDPSQSITDIAHLCGFSSASHFTHAFRNHEGFTPVCYRSHQLQKASQNEK</sequence>
<dbReference type="InterPro" id="IPR018062">
    <property type="entry name" value="HTH_AraC-typ_CS"/>
</dbReference>
<accession>A0ABR9BQ23</accession>
<evidence type="ECO:0000259" key="4">
    <source>
        <dbReference type="PROSITE" id="PS01124"/>
    </source>
</evidence>
<evidence type="ECO:0000256" key="1">
    <source>
        <dbReference type="ARBA" id="ARBA00023015"/>
    </source>
</evidence>
<dbReference type="PANTHER" id="PTHR47893">
    <property type="entry name" value="REGULATORY PROTEIN PCHR"/>
    <property type="match status" value="1"/>
</dbReference>
<proteinExistence type="predicted"/>
<dbReference type="SUPFAM" id="SSF46689">
    <property type="entry name" value="Homeodomain-like"/>
    <property type="match status" value="2"/>
</dbReference>
<feature type="domain" description="HTH araC/xylS-type" evidence="4">
    <location>
        <begin position="226"/>
        <end position="324"/>
    </location>
</feature>
<dbReference type="InterPro" id="IPR018060">
    <property type="entry name" value="HTH_AraC"/>
</dbReference>
<evidence type="ECO:0000313" key="5">
    <source>
        <dbReference type="EMBL" id="MBD8513725.1"/>
    </source>
</evidence>
<dbReference type="InterPro" id="IPR053142">
    <property type="entry name" value="PchR_regulatory_protein"/>
</dbReference>
<keyword evidence="1" id="KW-0805">Transcription regulation</keyword>
<organism evidence="5 6">
    <name type="scientific">Photobacterium arenosum</name>
    <dbReference type="NCBI Taxonomy" id="2774143"/>
    <lineage>
        <taxon>Bacteria</taxon>
        <taxon>Pseudomonadati</taxon>
        <taxon>Pseudomonadota</taxon>
        <taxon>Gammaproteobacteria</taxon>
        <taxon>Vibrionales</taxon>
        <taxon>Vibrionaceae</taxon>
        <taxon>Photobacterium</taxon>
    </lineage>
</organism>
<evidence type="ECO:0000256" key="2">
    <source>
        <dbReference type="ARBA" id="ARBA00023125"/>
    </source>
</evidence>
<dbReference type="EMBL" id="JACYTP010000008">
    <property type="protein sequence ID" value="MBD8513725.1"/>
    <property type="molecule type" value="Genomic_DNA"/>
</dbReference>
<dbReference type="SMART" id="SM00342">
    <property type="entry name" value="HTH_ARAC"/>
    <property type="match status" value="1"/>
</dbReference>
<keyword evidence="6" id="KW-1185">Reference proteome</keyword>
<dbReference type="PROSITE" id="PS01124">
    <property type="entry name" value="HTH_ARAC_FAMILY_2"/>
    <property type="match status" value="1"/>
</dbReference>
<evidence type="ECO:0000313" key="6">
    <source>
        <dbReference type="Proteomes" id="UP000649768"/>
    </source>
</evidence>
<dbReference type="InterPro" id="IPR009057">
    <property type="entry name" value="Homeodomain-like_sf"/>
</dbReference>
<name>A0ABR9BQ23_9GAMM</name>
<dbReference type="Gene3D" id="1.10.10.60">
    <property type="entry name" value="Homeodomain-like"/>
    <property type="match status" value="1"/>
</dbReference>
<comment type="caution">
    <text evidence="5">The sequence shown here is derived from an EMBL/GenBank/DDBJ whole genome shotgun (WGS) entry which is preliminary data.</text>
</comment>
<dbReference type="PANTHER" id="PTHR47893:SF1">
    <property type="entry name" value="REGULATORY PROTEIN PCHR"/>
    <property type="match status" value="1"/>
</dbReference>
<keyword evidence="3" id="KW-0804">Transcription</keyword>
<dbReference type="Pfam" id="PF12833">
    <property type="entry name" value="HTH_18"/>
    <property type="match status" value="1"/>
</dbReference>
<protein>
    <submittedName>
        <fullName evidence="5">Helix-turn-helix transcriptional regulator</fullName>
    </submittedName>
</protein>
<dbReference type="Proteomes" id="UP000649768">
    <property type="component" value="Unassembled WGS sequence"/>
</dbReference>
<reference evidence="5 6" key="1">
    <citation type="submission" date="2020-09" db="EMBL/GenBank/DDBJ databases">
        <title>Photobacterium sp. CAU 1568 isolated from sand of Sido Beach.</title>
        <authorList>
            <person name="Kim W."/>
        </authorList>
    </citation>
    <scope>NUCLEOTIDE SEQUENCE [LARGE SCALE GENOMIC DNA]</scope>
    <source>
        <strain evidence="5 6">CAU 1568</strain>
    </source>
</reference>